<comment type="subcellular location">
    <subcellularLocation>
        <location evidence="1">Cell membrane</location>
        <topology evidence="1">Multi-pass membrane protein</topology>
    </subcellularLocation>
</comment>
<dbReference type="Pfam" id="PF09594">
    <property type="entry name" value="GT87"/>
    <property type="match status" value="1"/>
</dbReference>
<evidence type="ECO:0000256" key="6">
    <source>
        <dbReference type="ARBA" id="ARBA00023136"/>
    </source>
</evidence>
<evidence type="ECO:0000313" key="9">
    <source>
        <dbReference type="EMBL" id="GIE14945.1"/>
    </source>
</evidence>
<dbReference type="InterPro" id="IPR018584">
    <property type="entry name" value="GT87"/>
</dbReference>
<keyword evidence="2" id="KW-1003">Cell membrane</keyword>
<feature type="transmembrane region" description="Helical" evidence="8">
    <location>
        <begin position="251"/>
        <end position="269"/>
    </location>
</feature>
<sequence length="398" mass="43471">MRLKVLILSLLVLITLGIVYLAEIRNGFFDSEVYYGAIQYWFHGDGGMVYDWMKPDSPYGFTYPPFAGLVMSPMAALPFAAVLVIAVLATVLTTALLVHWFAGPLIARMGWPRWFALGVAICLAISFEPVRETITFGQVNTLLLTLVAGDMLFGVAKGRKWAGIGIGLATAIKLTPGIFILYLLITKRWRDAATAIGAAAGATLLGGLIFPDESREFWTSALWDTNRVGVLSYLSNQSERGYLARLPIDQYAGKIWLVCVLATLAVWVLRLRKAPGDVLGGLALTGVVGCLISPVTWVHHCVWLIPALVRCVDAGLSGTGRQRRVLYLAVAAYLVMTSRVTWLWEYAPRPPLEIIGSNTYVYFSLALLIWTPLSDRAPAAVEEPAEVRTEPAGLSPSP</sequence>
<keyword evidence="3" id="KW-0808">Transferase</keyword>
<evidence type="ECO:0000256" key="3">
    <source>
        <dbReference type="ARBA" id="ARBA00022679"/>
    </source>
</evidence>
<evidence type="ECO:0000256" key="2">
    <source>
        <dbReference type="ARBA" id="ARBA00022475"/>
    </source>
</evidence>
<dbReference type="EMBL" id="BOMM01000059">
    <property type="protein sequence ID" value="GIE14945.1"/>
    <property type="molecule type" value="Genomic_DNA"/>
</dbReference>
<evidence type="ECO:0000256" key="8">
    <source>
        <dbReference type="SAM" id="Phobius"/>
    </source>
</evidence>
<evidence type="ECO:0000256" key="5">
    <source>
        <dbReference type="ARBA" id="ARBA00022989"/>
    </source>
</evidence>
<feature type="transmembrane region" description="Helical" evidence="8">
    <location>
        <begin position="114"/>
        <end position="130"/>
    </location>
</feature>
<comment type="caution">
    <text evidence="9">The sequence shown here is derived from an EMBL/GenBank/DDBJ whole genome shotgun (WGS) entry which is preliminary data.</text>
</comment>
<reference evidence="9" key="1">
    <citation type="submission" date="2021-01" db="EMBL/GenBank/DDBJ databases">
        <title>Whole genome shotgun sequence of Actinoplanes ferrugineus NBRC 15555.</title>
        <authorList>
            <person name="Komaki H."/>
            <person name="Tamura T."/>
        </authorList>
    </citation>
    <scope>NUCLEOTIDE SEQUENCE</scope>
    <source>
        <strain evidence="9">NBRC 15555</strain>
    </source>
</reference>
<accession>A0A919J6V9</accession>
<name>A0A919J6V9_9ACTN</name>
<evidence type="ECO:0000256" key="1">
    <source>
        <dbReference type="ARBA" id="ARBA00004651"/>
    </source>
</evidence>
<feature type="transmembrane region" description="Helical" evidence="8">
    <location>
        <begin position="192"/>
        <end position="210"/>
    </location>
</feature>
<dbReference type="GO" id="GO:0005886">
    <property type="term" value="C:plasma membrane"/>
    <property type="evidence" value="ECO:0007669"/>
    <property type="project" value="UniProtKB-SubCell"/>
</dbReference>
<protein>
    <submittedName>
        <fullName evidence="9">Membrane protein</fullName>
    </submittedName>
</protein>
<evidence type="ECO:0000256" key="4">
    <source>
        <dbReference type="ARBA" id="ARBA00022692"/>
    </source>
</evidence>
<evidence type="ECO:0000313" key="10">
    <source>
        <dbReference type="Proteomes" id="UP000598174"/>
    </source>
</evidence>
<proteinExistence type="inferred from homology"/>
<keyword evidence="5 8" id="KW-1133">Transmembrane helix</keyword>
<keyword evidence="10" id="KW-1185">Reference proteome</keyword>
<keyword evidence="6 8" id="KW-0472">Membrane</keyword>
<evidence type="ECO:0000256" key="7">
    <source>
        <dbReference type="ARBA" id="ARBA00024033"/>
    </source>
</evidence>
<dbReference type="Proteomes" id="UP000598174">
    <property type="component" value="Unassembled WGS sequence"/>
</dbReference>
<keyword evidence="4 8" id="KW-0812">Transmembrane</keyword>
<gene>
    <name evidence="9" type="ORF">Afe05nite_67850</name>
</gene>
<comment type="similarity">
    <text evidence="7">Belongs to the glycosyltransferase 87 family.</text>
</comment>
<feature type="transmembrane region" description="Helical" evidence="8">
    <location>
        <begin position="161"/>
        <end position="185"/>
    </location>
</feature>
<feature type="transmembrane region" description="Helical" evidence="8">
    <location>
        <begin position="281"/>
        <end position="305"/>
    </location>
</feature>
<feature type="transmembrane region" description="Helical" evidence="8">
    <location>
        <begin position="79"/>
        <end position="102"/>
    </location>
</feature>
<dbReference type="AlphaFoldDB" id="A0A919J6V9"/>
<organism evidence="9 10">
    <name type="scientific">Paractinoplanes ferrugineus</name>
    <dbReference type="NCBI Taxonomy" id="113564"/>
    <lineage>
        <taxon>Bacteria</taxon>
        <taxon>Bacillati</taxon>
        <taxon>Actinomycetota</taxon>
        <taxon>Actinomycetes</taxon>
        <taxon>Micromonosporales</taxon>
        <taxon>Micromonosporaceae</taxon>
        <taxon>Paractinoplanes</taxon>
    </lineage>
</organism>
<dbReference type="GO" id="GO:0016758">
    <property type="term" value="F:hexosyltransferase activity"/>
    <property type="evidence" value="ECO:0007669"/>
    <property type="project" value="InterPro"/>
</dbReference>